<sequence>MKVYDSYDNRYGAMLQLIYYRIENSKLISPNDTYAFNEP</sequence>
<keyword evidence="2" id="KW-1185">Reference proteome</keyword>
<name>A0A3S8NFI1_9VIRU</name>
<evidence type="ECO:0000313" key="2">
    <source>
        <dbReference type="Proteomes" id="UP000272463"/>
    </source>
</evidence>
<reference evidence="1 2" key="1">
    <citation type="journal article" date="2018" name="Environ. Microbiol.">
        <title>New archaeal viruses discovered by metagenomic analysis of viral communities in enrichment cultures.</title>
        <authorList>
            <person name="Liu Y."/>
            <person name="Brandt D."/>
            <person name="Ishino S."/>
            <person name="Ishino Y."/>
            <person name="Koonin E.V."/>
            <person name="Kalinowski J."/>
            <person name="Krupovic M."/>
            <person name="Prangishvili D."/>
        </authorList>
    </citation>
    <scope>NUCLEOTIDE SEQUENCE [LARGE SCALE GENOMIC DNA]</scope>
</reference>
<protein>
    <submittedName>
        <fullName evidence="1">Uncharacterized protein</fullName>
    </submittedName>
</protein>
<organism evidence="1 2">
    <name type="scientific">Sulfolobus polyhedral virus 2</name>
    <dbReference type="NCBI Taxonomy" id="2493125"/>
    <lineage>
        <taxon>Viruses</taxon>
        <taxon>Viruses incertae sedis</taxon>
        <taxon>Portogloboviridae</taxon>
        <taxon>Alphaportoglobovirus</taxon>
        <taxon>Alphaportoglobovirus umijigokuense</taxon>
    </lineage>
</organism>
<proteinExistence type="predicted"/>
<gene>
    <name evidence="1" type="ORF">SPV2_gp27</name>
</gene>
<dbReference type="Proteomes" id="UP000272463">
    <property type="component" value="Segment"/>
</dbReference>
<dbReference type="EMBL" id="MK064567">
    <property type="protein sequence ID" value="AZI76026.1"/>
    <property type="molecule type" value="Genomic_DNA"/>
</dbReference>
<evidence type="ECO:0000313" key="1">
    <source>
        <dbReference type="EMBL" id="AZI76026.1"/>
    </source>
</evidence>
<accession>A0A3S8NFI1</accession>